<evidence type="ECO:0000313" key="8">
    <source>
        <dbReference type="EMBL" id="CAI9956943.1"/>
    </source>
</evidence>
<evidence type="ECO:0000256" key="3">
    <source>
        <dbReference type="ARBA" id="ARBA00023235"/>
    </source>
</evidence>
<feature type="region of interest" description="Disordered" evidence="5">
    <location>
        <begin position="181"/>
        <end position="211"/>
    </location>
</feature>
<evidence type="ECO:0000313" key="9">
    <source>
        <dbReference type="EMBL" id="CAL6026253.1"/>
    </source>
</evidence>
<accession>A0AA86P857</accession>
<dbReference type="AlphaFoldDB" id="A0AA86P857"/>
<evidence type="ECO:0000256" key="1">
    <source>
        <dbReference type="ARBA" id="ARBA00009375"/>
    </source>
</evidence>
<sequence>MNSNYDYMLLQLSKMSRRELTVALARLIKDQNITQTEVLKIIPRMKPISESKPDFLKLNCVKVAIRVQYDGTDFSGLAYQGTEKQALTVENLFIAALQQAYLLPRDMSTLVYQFCRCGRTDTGVSGIDQVFSFYLRCNFDSGLTFGDLIRIFEEKKATWAVRHAARQERLKNFALKKQQELNKNDNNNIDDENSEEESEAETRPHMNGIPADPKFDQLNTNNYIEAINKYLPSSIRATEYCFVDEQFHSRFSAKSRKYTYYLPKICSAQQLNNLGQILVGTHDFRFFCVQKPNVNNFVRTIYSFTVDEHEQFLAVKITGSAFLYHQIRCTMSVLSLVVSGTLSEETMRKWLKPEGIKPFYRIAPAELLQFCGVEYDESWKLNWKKNVVQRYIDRDEQQKGEISFIGLAQGEMWKGDPVGWFLASIGKDDKRVGQILAAK</sequence>
<reference evidence="9 11" key="2">
    <citation type="submission" date="2024-07" db="EMBL/GenBank/DDBJ databases">
        <authorList>
            <person name="Akdeniz Z."/>
        </authorList>
    </citation>
    <scope>NUCLEOTIDE SEQUENCE [LARGE SCALE GENOMIC DNA]</scope>
</reference>
<evidence type="ECO:0000259" key="6">
    <source>
        <dbReference type="Pfam" id="PF01416"/>
    </source>
</evidence>
<name>A0AA86P857_9EUKA</name>
<protein>
    <recommendedName>
        <fullName evidence="4">tRNA pseudouridine synthase</fullName>
        <ecNumber evidence="4">5.4.99.12</ecNumber>
    </recommendedName>
</protein>
<reference evidence="7" key="1">
    <citation type="submission" date="2023-06" db="EMBL/GenBank/DDBJ databases">
        <authorList>
            <person name="Kurt Z."/>
        </authorList>
    </citation>
    <scope>NUCLEOTIDE SEQUENCE</scope>
</reference>
<dbReference type="GO" id="GO:0031119">
    <property type="term" value="P:tRNA pseudouridine synthesis"/>
    <property type="evidence" value="ECO:0007669"/>
    <property type="project" value="TreeGrafter"/>
</dbReference>
<dbReference type="InterPro" id="IPR020103">
    <property type="entry name" value="PsdUridine_synth_cat_dom_sf"/>
</dbReference>
<dbReference type="EC" id="5.4.99.12" evidence="4"/>
<gene>
    <name evidence="7" type="ORF">HINF_LOCUS21148</name>
    <name evidence="9" type="ORF">HINF_LOCUS30758</name>
    <name evidence="8" type="ORF">HINF_LOCUS44588</name>
    <name evidence="10" type="ORF">HINF_LOCUS77268</name>
</gene>
<dbReference type="GO" id="GO:1990481">
    <property type="term" value="P:mRNA pseudouridine synthesis"/>
    <property type="evidence" value="ECO:0007669"/>
    <property type="project" value="TreeGrafter"/>
</dbReference>
<dbReference type="EMBL" id="CAXDID020000101">
    <property type="protein sequence ID" value="CAL6026253.1"/>
    <property type="molecule type" value="Genomic_DNA"/>
</dbReference>
<dbReference type="GO" id="GO:0005634">
    <property type="term" value="C:nucleus"/>
    <property type="evidence" value="ECO:0007669"/>
    <property type="project" value="TreeGrafter"/>
</dbReference>
<keyword evidence="11" id="KW-1185">Reference proteome</keyword>
<dbReference type="GO" id="GO:0003723">
    <property type="term" value="F:RNA binding"/>
    <property type="evidence" value="ECO:0007669"/>
    <property type="project" value="InterPro"/>
</dbReference>
<dbReference type="Gene3D" id="3.30.70.660">
    <property type="entry name" value="Pseudouridine synthase I, catalytic domain, C-terminal subdomain"/>
    <property type="match status" value="1"/>
</dbReference>
<evidence type="ECO:0000256" key="4">
    <source>
        <dbReference type="RuleBase" id="RU003792"/>
    </source>
</evidence>
<dbReference type="InterPro" id="IPR020097">
    <property type="entry name" value="PsdUridine_synth_TruA_a/b_dom"/>
</dbReference>
<evidence type="ECO:0000313" key="11">
    <source>
        <dbReference type="Proteomes" id="UP001642409"/>
    </source>
</evidence>
<evidence type="ECO:0000256" key="2">
    <source>
        <dbReference type="ARBA" id="ARBA00022694"/>
    </source>
</evidence>
<dbReference type="Pfam" id="PF01416">
    <property type="entry name" value="PseudoU_synth_1"/>
    <property type="match status" value="1"/>
</dbReference>
<comment type="caution">
    <text evidence="7">The sequence shown here is derived from an EMBL/GenBank/DDBJ whole genome shotgun (WGS) entry which is preliminary data.</text>
</comment>
<dbReference type="PANTHER" id="PTHR11142:SF5">
    <property type="entry name" value="TRNA PSEUDOURIDINE(38_39) SYNTHASE"/>
    <property type="match status" value="1"/>
</dbReference>
<dbReference type="EMBL" id="CATOUU010000539">
    <property type="protein sequence ID" value="CAI9933503.1"/>
    <property type="molecule type" value="Genomic_DNA"/>
</dbReference>
<keyword evidence="3 4" id="KW-0413">Isomerase</keyword>
<evidence type="ECO:0000313" key="10">
    <source>
        <dbReference type="EMBL" id="CAL6112929.1"/>
    </source>
</evidence>
<comment type="catalytic activity">
    <reaction evidence="4">
        <text>uridine(38/39/40) in tRNA = pseudouridine(38/39/40) in tRNA</text>
        <dbReference type="Rhea" id="RHEA:22376"/>
        <dbReference type="Rhea" id="RHEA-COMP:10085"/>
        <dbReference type="Rhea" id="RHEA-COMP:10087"/>
        <dbReference type="ChEBI" id="CHEBI:65314"/>
        <dbReference type="ChEBI" id="CHEBI:65315"/>
        <dbReference type="EC" id="5.4.99.12"/>
    </reaction>
</comment>
<dbReference type="GO" id="GO:0160147">
    <property type="term" value="F:tRNA pseudouridine(38-40) synthase activity"/>
    <property type="evidence" value="ECO:0007669"/>
    <property type="project" value="UniProtKB-EC"/>
</dbReference>
<dbReference type="EMBL" id="CAXDID020000751">
    <property type="protein sequence ID" value="CAL6112929.1"/>
    <property type="molecule type" value="Genomic_DNA"/>
</dbReference>
<keyword evidence="2 4" id="KW-0819">tRNA processing</keyword>
<proteinExistence type="inferred from homology"/>
<dbReference type="SUPFAM" id="SSF55120">
    <property type="entry name" value="Pseudouridine synthase"/>
    <property type="match status" value="1"/>
</dbReference>
<dbReference type="Proteomes" id="UP001642409">
    <property type="component" value="Unassembled WGS sequence"/>
</dbReference>
<evidence type="ECO:0000313" key="7">
    <source>
        <dbReference type="EMBL" id="CAI9933503.1"/>
    </source>
</evidence>
<comment type="similarity">
    <text evidence="1 4">Belongs to the tRNA pseudouridine synthase TruA family.</text>
</comment>
<dbReference type="PANTHER" id="PTHR11142">
    <property type="entry name" value="PSEUDOURIDYLATE SYNTHASE"/>
    <property type="match status" value="1"/>
</dbReference>
<feature type="domain" description="Pseudouridine synthase I TruA alpha/beta" evidence="6">
    <location>
        <begin position="277"/>
        <end position="376"/>
    </location>
</feature>
<dbReference type="GO" id="GO:0005737">
    <property type="term" value="C:cytoplasm"/>
    <property type="evidence" value="ECO:0007669"/>
    <property type="project" value="TreeGrafter"/>
</dbReference>
<feature type="compositionally biased region" description="Acidic residues" evidence="5">
    <location>
        <begin position="188"/>
        <end position="199"/>
    </location>
</feature>
<organism evidence="7">
    <name type="scientific">Hexamita inflata</name>
    <dbReference type="NCBI Taxonomy" id="28002"/>
    <lineage>
        <taxon>Eukaryota</taxon>
        <taxon>Metamonada</taxon>
        <taxon>Diplomonadida</taxon>
        <taxon>Hexamitidae</taxon>
        <taxon>Hexamitinae</taxon>
        <taxon>Hexamita</taxon>
    </lineage>
</organism>
<dbReference type="InterPro" id="IPR001406">
    <property type="entry name" value="PsdUridine_synth_TruA"/>
</dbReference>
<dbReference type="InterPro" id="IPR020095">
    <property type="entry name" value="PsdUridine_synth_TruA_C"/>
</dbReference>
<dbReference type="EMBL" id="CATOUU010000880">
    <property type="protein sequence ID" value="CAI9956943.1"/>
    <property type="molecule type" value="Genomic_DNA"/>
</dbReference>
<dbReference type="HAMAP" id="MF_00171">
    <property type="entry name" value="TruA"/>
    <property type="match status" value="1"/>
</dbReference>
<evidence type="ECO:0000256" key="5">
    <source>
        <dbReference type="SAM" id="MobiDB-lite"/>
    </source>
</evidence>